<dbReference type="Proteomes" id="UP001271769">
    <property type="component" value="Unassembled WGS sequence"/>
</dbReference>
<proteinExistence type="inferred from homology"/>
<feature type="domain" description="Solute-binding protein family 3/N-terminal" evidence="6">
    <location>
        <begin position="35"/>
        <end position="268"/>
    </location>
</feature>
<comment type="similarity">
    <text evidence="2 4">Belongs to the bacterial solute-binding protein 3 family.</text>
</comment>
<evidence type="ECO:0000313" key="7">
    <source>
        <dbReference type="EMBL" id="MDY0870988.1"/>
    </source>
</evidence>
<reference evidence="7 8" key="1">
    <citation type="journal article" date="2013" name="Antonie Van Leeuwenhoek">
        <title>Dongia rigui sp. nov., isolated from freshwater of a large wetland in Korea.</title>
        <authorList>
            <person name="Baik K.S."/>
            <person name="Hwang Y.M."/>
            <person name="Choi J.S."/>
            <person name="Kwon J."/>
            <person name="Seong C.N."/>
        </authorList>
    </citation>
    <scope>NUCLEOTIDE SEQUENCE [LARGE SCALE GENOMIC DNA]</scope>
    <source>
        <strain evidence="7 8">04SU4-P</strain>
    </source>
</reference>
<dbReference type="Gene3D" id="3.40.190.10">
    <property type="entry name" value="Periplasmic binding protein-like II"/>
    <property type="match status" value="2"/>
</dbReference>
<sequence length="274" mass="29342">MKFYSAAGLVLAGFIGTAASAFAGPTLDRVTKAGELVNVVDNSYPPFSYINENNEVVGFDIDIAKAVADRLGVKLRIETPGWETIVGGKWQGRWDICICSMTPTEQRAQVLDFPLEYYRSPAVLVVNKDEKAIQSAADLDGKRVGVGTGSTYEAYLDKSIVIPGTKPIDFPFKSVIKVPTDETVAFQDLALGAGVRLDAVVANLATTKERIDAGAPVKIVGKPLYGEPNWIALDKGDAEWNAKVVETINALKADGTLKAISTKWLGADVTAGDF</sequence>
<accession>A0ABU5DUU2</accession>
<dbReference type="RefSeq" id="WP_320499357.1">
    <property type="nucleotide sequence ID" value="NZ_JAXCLX010000001.1"/>
</dbReference>
<dbReference type="InterPro" id="IPR018313">
    <property type="entry name" value="SBP_3_CS"/>
</dbReference>
<keyword evidence="8" id="KW-1185">Reference proteome</keyword>
<keyword evidence="3 5" id="KW-0732">Signal</keyword>
<feature type="chain" id="PRO_5046118838" evidence="5">
    <location>
        <begin position="24"/>
        <end position="274"/>
    </location>
</feature>
<dbReference type="PROSITE" id="PS01039">
    <property type="entry name" value="SBP_BACTERIAL_3"/>
    <property type="match status" value="1"/>
</dbReference>
<dbReference type="SUPFAM" id="SSF53850">
    <property type="entry name" value="Periplasmic binding protein-like II"/>
    <property type="match status" value="1"/>
</dbReference>
<name>A0ABU5DUU2_9PROT</name>
<evidence type="ECO:0000256" key="1">
    <source>
        <dbReference type="ARBA" id="ARBA00004196"/>
    </source>
</evidence>
<evidence type="ECO:0000256" key="4">
    <source>
        <dbReference type="RuleBase" id="RU003744"/>
    </source>
</evidence>
<dbReference type="Pfam" id="PF00497">
    <property type="entry name" value="SBP_bac_3"/>
    <property type="match status" value="1"/>
</dbReference>
<evidence type="ECO:0000256" key="5">
    <source>
        <dbReference type="SAM" id="SignalP"/>
    </source>
</evidence>
<feature type="signal peptide" evidence="5">
    <location>
        <begin position="1"/>
        <end position="23"/>
    </location>
</feature>
<comment type="caution">
    <text evidence="7">The sequence shown here is derived from an EMBL/GenBank/DDBJ whole genome shotgun (WGS) entry which is preliminary data.</text>
</comment>
<gene>
    <name evidence="7" type="ORF">SMD31_03605</name>
</gene>
<evidence type="ECO:0000259" key="6">
    <source>
        <dbReference type="SMART" id="SM00062"/>
    </source>
</evidence>
<protein>
    <submittedName>
        <fullName evidence="7">Transporter substrate-binding domain-containing protein</fullName>
    </submittedName>
</protein>
<evidence type="ECO:0000313" key="8">
    <source>
        <dbReference type="Proteomes" id="UP001271769"/>
    </source>
</evidence>
<dbReference type="EMBL" id="JAXCLX010000001">
    <property type="protein sequence ID" value="MDY0870988.1"/>
    <property type="molecule type" value="Genomic_DNA"/>
</dbReference>
<organism evidence="7 8">
    <name type="scientific">Dongia rigui</name>
    <dbReference type="NCBI Taxonomy" id="940149"/>
    <lineage>
        <taxon>Bacteria</taxon>
        <taxon>Pseudomonadati</taxon>
        <taxon>Pseudomonadota</taxon>
        <taxon>Alphaproteobacteria</taxon>
        <taxon>Rhodospirillales</taxon>
        <taxon>Dongiaceae</taxon>
        <taxon>Dongia</taxon>
    </lineage>
</organism>
<evidence type="ECO:0000256" key="3">
    <source>
        <dbReference type="ARBA" id="ARBA00022729"/>
    </source>
</evidence>
<evidence type="ECO:0000256" key="2">
    <source>
        <dbReference type="ARBA" id="ARBA00010333"/>
    </source>
</evidence>
<comment type="subcellular location">
    <subcellularLocation>
        <location evidence="1">Cell envelope</location>
    </subcellularLocation>
</comment>
<dbReference type="PANTHER" id="PTHR35936:SF19">
    <property type="entry name" value="AMINO-ACID-BINDING PROTEIN YXEM-RELATED"/>
    <property type="match status" value="1"/>
</dbReference>
<dbReference type="PANTHER" id="PTHR35936">
    <property type="entry name" value="MEMBRANE-BOUND LYTIC MUREIN TRANSGLYCOSYLASE F"/>
    <property type="match status" value="1"/>
</dbReference>
<dbReference type="SMART" id="SM00062">
    <property type="entry name" value="PBPb"/>
    <property type="match status" value="1"/>
</dbReference>
<dbReference type="InterPro" id="IPR001638">
    <property type="entry name" value="Solute-binding_3/MltF_N"/>
</dbReference>